<proteinExistence type="predicted"/>
<dbReference type="EMBL" id="WTVQ01000001">
    <property type="protein sequence ID" value="NMG73325.1"/>
    <property type="molecule type" value="Genomic_DNA"/>
</dbReference>
<dbReference type="Proteomes" id="UP000648984">
    <property type="component" value="Unassembled WGS sequence"/>
</dbReference>
<evidence type="ECO:0000313" key="2">
    <source>
        <dbReference type="Proteomes" id="UP000648984"/>
    </source>
</evidence>
<accession>A0ABX1Q717</accession>
<gene>
    <name evidence="1" type="ORF">GPA25_00985</name>
</gene>
<sequence length="241" mass="26753">MKNPACYLSGYSPCDAKLSGDHLISKSLLSQLGDNAVYIEGLPWCKGLKRVGVNSITGRVLCRLHNSQLSDFDSSASLLFRCLHQLPKRIVETEQREECVVNGLNVERWMLKTAATLLASGNATRNGQVIRSSLNPTWPSILMRKADFSEGCGLFLERPACGTTEMMPEFTIRLNWMDEECVGVTTSFLGFVFHLHTKRVESGSDYLYRPGGMIFQRGNVEKVMAIHYGSAQCGQAPIIKV</sequence>
<dbReference type="RefSeq" id="WP_169258469.1">
    <property type="nucleotide sequence ID" value="NZ_WTVQ01000001.1"/>
</dbReference>
<name>A0ABX1Q717_9RHOO</name>
<keyword evidence="2" id="KW-1185">Reference proteome</keyword>
<comment type="caution">
    <text evidence="1">The sequence shown here is derived from an EMBL/GenBank/DDBJ whole genome shotgun (WGS) entry which is preliminary data.</text>
</comment>
<evidence type="ECO:0000313" key="1">
    <source>
        <dbReference type="EMBL" id="NMG73325.1"/>
    </source>
</evidence>
<protein>
    <submittedName>
        <fullName evidence="1">Uncharacterized protein</fullName>
    </submittedName>
</protein>
<reference evidence="1 2" key="1">
    <citation type="submission" date="2019-12" db="EMBL/GenBank/DDBJ databases">
        <title>Comparative genomics gives insights into the taxonomy of the Azoarcus-Aromatoleum group and reveals separate origins of nif in the plant-associated Azoarcus and non-plant-associated Aromatoleum sub-groups.</title>
        <authorList>
            <person name="Lafos M."/>
            <person name="Maluk M."/>
            <person name="Batista M."/>
            <person name="Junghare M."/>
            <person name="Carmona M."/>
            <person name="Faoro H."/>
            <person name="Cruz L.M."/>
            <person name="Battistoni F."/>
            <person name="De Souza E."/>
            <person name="Pedrosa F."/>
            <person name="Chen W.-M."/>
            <person name="Poole P.S."/>
            <person name="Dixon R.A."/>
            <person name="James E.K."/>
        </authorList>
    </citation>
    <scope>NUCLEOTIDE SEQUENCE [LARGE SCALE GENOMIC DNA]</scope>
    <source>
        <strain evidence="1 2">22Lin</strain>
    </source>
</reference>
<organism evidence="1 2">
    <name type="scientific">Aromatoleum diolicum</name>
    <dbReference type="NCBI Taxonomy" id="75796"/>
    <lineage>
        <taxon>Bacteria</taxon>
        <taxon>Pseudomonadati</taxon>
        <taxon>Pseudomonadota</taxon>
        <taxon>Betaproteobacteria</taxon>
        <taxon>Rhodocyclales</taxon>
        <taxon>Rhodocyclaceae</taxon>
        <taxon>Aromatoleum</taxon>
    </lineage>
</organism>